<gene>
    <name evidence="1" type="ORF">PHET_09968</name>
</gene>
<reference evidence="1" key="1">
    <citation type="submission" date="2019-05" db="EMBL/GenBank/DDBJ databases">
        <title>Annotation for the trematode Paragonimus heterotremus.</title>
        <authorList>
            <person name="Choi Y.-J."/>
        </authorList>
    </citation>
    <scope>NUCLEOTIDE SEQUENCE</scope>
    <source>
        <strain evidence="1">LC</strain>
    </source>
</reference>
<sequence length="43" mass="4929">MKNQGASFYFGQPRKISSSYSRIFSKSNCPTVFLFLFLTVQCV</sequence>
<keyword evidence="2" id="KW-1185">Reference proteome</keyword>
<accession>A0A8J4SV41</accession>
<evidence type="ECO:0000313" key="1">
    <source>
        <dbReference type="EMBL" id="KAF5397130.1"/>
    </source>
</evidence>
<organism evidence="1 2">
    <name type="scientific">Paragonimus heterotremus</name>
    <dbReference type="NCBI Taxonomy" id="100268"/>
    <lineage>
        <taxon>Eukaryota</taxon>
        <taxon>Metazoa</taxon>
        <taxon>Spiralia</taxon>
        <taxon>Lophotrochozoa</taxon>
        <taxon>Platyhelminthes</taxon>
        <taxon>Trematoda</taxon>
        <taxon>Digenea</taxon>
        <taxon>Plagiorchiida</taxon>
        <taxon>Troglotremata</taxon>
        <taxon>Troglotrematidae</taxon>
        <taxon>Paragonimus</taxon>
    </lineage>
</organism>
<proteinExistence type="predicted"/>
<dbReference type="Proteomes" id="UP000748531">
    <property type="component" value="Unassembled WGS sequence"/>
</dbReference>
<name>A0A8J4SV41_9TREM</name>
<evidence type="ECO:0000313" key="2">
    <source>
        <dbReference type="Proteomes" id="UP000748531"/>
    </source>
</evidence>
<dbReference type="EMBL" id="LUCH01006737">
    <property type="protein sequence ID" value="KAF5397130.1"/>
    <property type="molecule type" value="Genomic_DNA"/>
</dbReference>
<dbReference type="AlphaFoldDB" id="A0A8J4SV41"/>
<protein>
    <submittedName>
        <fullName evidence="1">Uncharacterized protein</fullName>
    </submittedName>
</protein>
<comment type="caution">
    <text evidence="1">The sequence shown here is derived from an EMBL/GenBank/DDBJ whole genome shotgun (WGS) entry which is preliminary data.</text>
</comment>